<protein>
    <submittedName>
        <fullName evidence="2">5357_t:CDS:1</fullName>
    </submittedName>
</protein>
<feature type="region of interest" description="Disordered" evidence="1">
    <location>
        <begin position="1"/>
        <end position="24"/>
    </location>
</feature>
<gene>
    <name evidence="2" type="ORF">AGERDE_LOCUS8529</name>
</gene>
<keyword evidence="3" id="KW-1185">Reference proteome</keyword>
<comment type="caution">
    <text evidence="2">The sequence shown here is derived from an EMBL/GenBank/DDBJ whole genome shotgun (WGS) entry which is preliminary data.</text>
</comment>
<name>A0A9N9C4Z5_9GLOM</name>
<accession>A0A9N9C4Z5</accession>
<dbReference type="EMBL" id="CAJVPL010001835">
    <property type="protein sequence ID" value="CAG8589393.1"/>
    <property type="molecule type" value="Genomic_DNA"/>
</dbReference>
<dbReference type="Proteomes" id="UP000789831">
    <property type="component" value="Unassembled WGS sequence"/>
</dbReference>
<proteinExistence type="predicted"/>
<feature type="compositionally biased region" description="Basic residues" evidence="1">
    <location>
        <begin position="1"/>
        <end position="11"/>
    </location>
</feature>
<organism evidence="2 3">
    <name type="scientific">Ambispora gerdemannii</name>
    <dbReference type="NCBI Taxonomy" id="144530"/>
    <lineage>
        <taxon>Eukaryota</taxon>
        <taxon>Fungi</taxon>
        <taxon>Fungi incertae sedis</taxon>
        <taxon>Mucoromycota</taxon>
        <taxon>Glomeromycotina</taxon>
        <taxon>Glomeromycetes</taxon>
        <taxon>Archaeosporales</taxon>
        <taxon>Ambisporaceae</taxon>
        <taxon>Ambispora</taxon>
    </lineage>
</organism>
<sequence length="387" mass="43806">MPGKNTKKIKKEKSNTLLNKDHAPKPITASPITFINVNKTPLSDTNIEITLQKEISESLKIINQTQNISQILKANVNEPLTHNERPITPKKNSNVIHNTENTNKNFNLELNTPVPKFATQNQTPIREKVFQNHDVIDEDEIITVSLSSPYIHNNHSNESLSSTFSNATVHHIGEFTDDEEQTLWQIVTRKTRHHAFIPEDNITLNTLDPAFLGLFNPSPKSFKNFRIEFSNKTSRDKALIKFKKLEININSTAISPAKSDESIKQPTKRNGIVILDIPVNMSEETVKSACNSIGSLTEFKCIEKGGWKSAHATFMEPDDELNLNNTWSIMIKHDSMRTIPANSYQETLKSRSTYELKLANLPPRSTAYALQHVINQTRAKSCFIPRS</sequence>
<evidence type="ECO:0000256" key="1">
    <source>
        <dbReference type="SAM" id="MobiDB-lite"/>
    </source>
</evidence>
<reference evidence="2" key="1">
    <citation type="submission" date="2021-06" db="EMBL/GenBank/DDBJ databases">
        <authorList>
            <person name="Kallberg Y."/>
            <person name="Tangrot J."/>
            <person name="Rosling A."/>
        </authorList>
    </citation>
    <scope>NUCLEOTIDE SEQUENCE</scope>
    <source>
        <strain evidence="2">MT106</strain>
    </source>
</reference>
<dbReference type="OrthoDB" id="2362971at2759"/>
<evidence type="ECO:0000313" key="2">
    <source>
        <dbReference type="EMBL" id="CAG8589393.1"/>
    </source>
</evidence>
<dbReference type="AlphaFoldDB" id="A0A9N9C4Z5"/>
<evidence type="ECO:0000313" key="3">
    <source>
        <dbReference type="Proteomes" id="UP000789831"/>
    </source>
</evidence>